<organism evidence="1">
    <name type="scientific">marine metagenome</name>
    <dbReference type="NCBI Taxonomy" id="408172"/>
    <lineage>
        <taxon>unclassified sequences</taxon>
        <taxon>metagenomes</taxon>
        <taxon>ecological metagenomes</taxon>
    </lineage>
</organism>
<dbReference type="AlphaFoldDB" id="A0A382GF43"/>
<proteinExistence type="predicted"/>
<accession>A0A382GF43</accession>
<sequence>MTKFAKSLFNEEFDSKMEELSFIRQMSVSSGSDAYQPEWIPKLIEYFLCHDQNEECIPNRLSCMVELLSATSKFAYGEGYFAGKED</sequence>
<name>A0A382GF43_9ZZZZ</name>
<gene>
    <name evidence="1" type="ORF">METZ01_LOCUS226690</name>
</gene>
<reference evidence="1" key="1">
    <citation type="submission" date="2018-05" db="EMBL/GenBank/DDBJ databases">
        <authorList>
            <person name="Lanie J.A."/>
            <person name="Ng W.-L."/>
            <person name="Kazmierczak K.M."/>
            <person name="Andrzejewski T.M."/>
            <person name="Davidsen T.M."/>
            <person name="Wayne K.J."/>
            <person name="Tettelin H."/>
            <person name="Glass J.I."/>
            <person name="Rusch D."/>
            <person name="Podicherti R."/>
            <person name="Tsui H.-C.T."/>
            <person name="Winkler M.E."/>
        </authorList>
    </citation>
    <scope>NUCLEOTIDE SEQUENCE</scope>
</reference>
<dbReference type="EMBL" id="UINC01055217">
    <property type="protein sequence ID" value="SVB73836.1"/>
    <property type="molecule type" value="Genomic_DNA"/>
</dbReference>
<evidence type="ECO:0000313" key="1">
    <source>
        <dbReference type="EMBL" id="SVB73836.1"/>
    </source>
</evidence>
<protein>
    <submittedName>
        <fullName evidence="1">Uncharacterized protein</fullName>
    </submittedName>
</protein>